<evidence type="ECO:0000259" key="4">
    <source>
        <dbReference type="PROSITE" id="PS50893"/>
    </source>
</evidence>
<dbReference type="PROSITE" id="PS50893">
    <property type="entry name" value="ABC_TRANSPORTER_2"/>
    <property type="match status" value="1"/>
</dbReference>
<evidence type="ECO:0000313" key="7">
    <source>
        <dbReference type="Proteomes" id="UP000192906"/>
    </source>
</evidence>
<gene>
    <name evidence="6" type="ORF">SAMN06295933_1201</name>
</gene>
<sequence>MNLGAEKFRKHHEDYTHAMLTWKNISHDYGANPVLAGINLQVNPGEILALTGRSGCGKTSLLNMAAGLLVPTDGQVINSFSHTACVFQDPRLLPWRNSLDNIAFGLKAMGKSSASRLAKAGELAERIGLRPCDMTKYPHELSGGMQQRVSLARALAVEPDLLLLDEPFSALDIGLRRELQDLVLELIIERGLSAVFVTHDLFEAVRISHRIVILAPSPGRIVYEKQISHSSSNRTTDFIHKTVTELLSDNTVGSAFGNNKKNYDTPDTKMNLQHKIKEVNMVEFKPVNMPETRLAKDMAGRNVSVKIQINKVFGYNPMVTSLLFALAPEKIAGLGMPPMPPERMLADQDYLSLPVLGVIGGNFGGGKNTFNKEAVQQNKVDLILSLSLFAIDEIEVNEAEQLQQELGIPVLIYDGGLECTAEVLRRVGSIVGANDRGNILAEYFEDKFFKIQKTIAQIPLRARRTVYYAQSPTGLLTEPRKSRHGEIIEYAGGINIAEVHEQRGCGRTPVCAVDLARWNPDFIIMLSDEGKSQQRLYNRVKTDPFWSQLKATRSDNIYEPPGAMYNWFDRPPSINRLMGLIWLTNLLYPEWFNWDIVRETREFYRLFYRMELGPKQVESLIRV</sequence>
<reference evidence="7" key="1">
    <citation type="submission" date="2017-04" db="EMBL/GenBank/DDBJ databases">
        <authorList>
            <person name="Varghese N."/>
            <person name="Submissions S."/>
        </authorList>
    </citation>
    <scope>NUCLEOTIDE SEQUENCE [LARGE SCALE GENOMIC DNA]</scope>
    <source>
        <strain evidence="7">K3S</strain>
    </source>
</reference>
<dbReference type="AlphaFoldDB" id="A0A1X7CT87"/>
<dbReference type="STRING" id="1519643.SAMN06295933_1201"/>
<dbReference type="CDD" id="cd03293">
    <property type="entry name" value="ABC_NrtD_SsuB_transporters"/>
    <property type="match status" value="1"/>
</dbReference>
<name>A0A1X7CT87_9BACT</name>
<dbReference type="PANTHER" id="PTHR42788">
    <property type="entry name" value="TAURINE IMPORT ATP-BINDING PROTEIN-RELATED"/>
    <property type="match status" value="1"/>
</dbReference>
<dbReference type="EMBL" id="FWZU01000002">
    <property type="protein sequence ID" value="SMF02337.1"/>
    <property type="molecule type" value="Genomic_DNA"/>
</dbReference>
<dbReference type="PROSITE" id="PS00211">
    <property type="entry name" value="ABC_TRANSPORTER_1"/>
    <property type="match status" value="1"/>
</dbReference>
<organism evidence="6 7">
    <name type="scientific">Desulfovibrio gilichinskyi</name>
    <dbReference type="NCBI Taxonomy" id="1519643"/>
    <lineage>
        <taxon>Bacteria</taxon>
        <taxon>Pseudomonadati</taxon>
        <taxon>Thermodesulfobacteriota</taxon>
        <taxon>Desulfovibrionia</taxon>
        <taxon>Desulfovibrionales</taxon>
        <taxon>Desulfovibrionaceae</taxon>
        <taxon>Desulfovibrio</taxon>
    </lineage>
</organism>
<dbReference type="SUPFAM" id="SSF52540">
    <property type="entry name" value="P-loop containing nucleoside triphosphate hydrolases"/>
    <property type="match status" value="1"/>
</dbReference>
<dbReference type="GO" id="GO:0016887">
    <property type="term" value="F:ATP hydrolysis activity"/>
    <property type="evidence" value="ECO:0007669"/>
    <property type="project" value="InterPro"/>
</dbReference>
<dbReference type="SUPFAM" id="SSF53807">
    <property type="entry name" value="Helical backbone' metal receptor"/>
    <property type="match status" value="1"/>
</dbReference>
<dbReference type="GO" id="GO:0005524">
    <property type="term" value="F:ATP binding"/>
    <property type="evidence" value="ECO:0007669"/>
    <property type="project" value="UniProtKB-KW"/>
</dbReference>
<dbReference type="Gene3D" id="3.40.50.300">
    <property type="entry name" value="P-loop containing nucleotide triphosphate hydrolases"/>
    <property type="match status" value="1"/>
</dbReference>
<dbReference type="InterPro" id="IPR003439">
    <property type="entry name" value="ABC_transporter-like_ATP-bd"/>
</dbReference>
<dbReference type="Gene3D" id="1.20.58.2180">
    <property type="match status" value="1"/>
</dbReference>
<dbReference type="InterPro" id="IPR050166">
    <property type="entry name" value="ABC_transporter_ATP-bind"/>
</dbReference>
<evidence type="ECO:0000313" key="6">
    <source>
        <dbReference type="EMBL" id="SMF02337.1"/>
    </source>
</evidence>
<evidence type="ECO:0000259" key="5">
    <source>
        <dbReference type="PROSITE" id="PS50983"/>
    </source>
</evidence>
<keyword evidence="3 6" id="KW-0067">ATP-binding</keyword>
<dbReference type="PANTHER" id="PTHR42788:SF13">
    <property type="entry name" value="ALIPHATIC SULFONATES IMPORT ATP-BINDING PROTEIN SSUB"/>
    <property type="match status" value="1"/>
</dbReference>
<dbReference type="Gene3D" id="3.40.50.1980">
    <property type="entry name" value="Nitrogenase molybdenum iron protein domain"/>
    <property type="match status" value="2"/>
</dbReference>
<proteinExistence type="predicted"/>
<dbReference type="OrthoDB" id="9775594at2"/>
<feature type="domain" description="ABC transporter" evidence="4">
    <location>
        <begin position="20"/>
        <end position="243"/>
    </location>
</feature>
<dbReference type="PROSITE" id="PS50983">
    <property type="entry name" value="FE_B12_PBP"/>
    <property type="match status" value="1"/>
</dbReference>
<dbReference type="Pfam" id="PF00005">
    <property type="entry name" value="ABC_tran"/>
    <property type="match status" value="1"/>
</dbReference>
<protein>
    <submittedName>
        <fullName evidence="6">NitT/TauT family transport system ATP-binding protein</fullName>
    </submittedName>
</protein>
<evidence type="ECO:0000256" key="3">
    <source>
        <dbReference type="ARBA" id="ARBA00022840"/>
    </source>
</evidence>
<dbReference type="RefSeq" id="WP_085099796.1">
    <property type="nucleotide sequence ID" value="NZ_FWZU01000002.1"/>
</dbReference>
<dbReference type="Pfam" id="PF01497">
    <property type="entry name" value="Peripla_BP_2"/>
    <property type="match status" value="1"/>
</dbReference>
<keyword evidence="7" id="KW-1185">Reference proteome</keyword>
<dbReference type="InterPro" id="IPR003593">
    <property type="entry name" value="AAA+_ATPase"/>
</dbReference>
<evidence type="ECO:0000256" key="2">
    <source>
        <dbReference type="ARBA" id="ARBA00022741"/>
    </source>
</evidence>
<dbReference type="InterPro" id="IPR017871">
    <property type="entry name" value="ABC_transporter-like_CS"/>
</dbReference>
<dbReference type="Proteomes" id="UP000192906">
    <property type="component" value="Unassembled WGS sequence"/>
</dbReference>
<feature type="domain" description="Fe/B12 periplasmic-binding" evidence="5">
    <location>
        <begin position="311"/>
        <end position="591"/>
    </location>
</feature>
<dbReference type="SMART" id="SM00382">
    <property type="entry name" value="AAA"/>
    <property type="match status" value="1"/>
</dbReference>
<keyword evidence="1" id="KW-0813">Transport</keyword>
<keyword evidence="2" id="KW-0547">Nucleotide-binding</keyword>
<accession>A0A1X7CT87</accession>
<dbReference type="InterPro" id="IPR027417">
    <property type="entry name" value="P-loop_NTPase"/>
</dbReference>
<dbReference type="InterPro" id="IPR002491">
    <property type="entry name" value="ABC_transptr_periplasmic_BD"/>
</dbReference>
<evidence type="ECO:0000256" key="1">
    <source>
        <dbReference type="ARBA" id="ARBA00022448"/>
    </source>
</evidence>